<feature type="binding site" evidence="12">
    <location>
        <position position="95"/>
    </location>
    <ligand>
        <name>Zn(2+)</name>
        <dbReference type="ChEBI" id="CHEBI:29105"/>
        <note>catalytic</note>
    </ligand>
</feature>
<dbReference type="SUPFAM" id="SSF53927">
    <property type="entry name" value="Cytidine deaminase-like"/>
    <property type="match status" value="1"/>
</dbReference>
<comment type="function">
    <text evidence="2 13">This enzyme scavenges exogenous and endogenous cytidine and 2'-deoxycytidine for UMP synthesis.</text>
</comment>
<evidence type="ECO:0000313" key="16">
    <source>
        <dbReference type="EMBL" id="VFT86742.1"/>
    </source>
</evidence>
<dbReference type="PANTHER" id="PTHR11644">
    <property type="entry name" value="CYTIDINE DEAMINASE"/>
    <property type="match status" value="1"/>
</dbReference>
<feature type="active site" description="Proton donor" evidence="10">
    <location>
        <position position="60"/>
    </location>
</feature>
<feature type="binding site" evidence="12">
    <location>
        <position position="92"/>
    </location>
    <ligand>
        <name>Zn(2+)</name>
        <dbReference type="ChEBI" id="CHEBI:29105"/>
        <note>catalytic</note>
    </ligand>
</feature>
<dbReference type="InterPro" id="IPR050202">
    <property type="entry name" value="Cyt/Deoxycyt_deaminase"/>
</dbReference>
<dbReference type="EC" id="3.5.4.5" evidence="4 13"/>
<dbReference type="PROSITE" id="PS51747">
    <property type="entry name" value="CYT_DCMP_DEAMINASES_2"/>
    <property type="match status" value="1"/>
</dbReference>
<dbReference type="Gene3D" id="3.40.140.10">
    <property type="entry name" value="Cytidine Deaminase, domain 2"/>
    <property type="match status" value="1"/>
</dbReference>
<keyword evidence="5 12" id="KW-0479">Metal-binding</keyword>
<evidence type="ECO:0000256" key="9">
    <source>
        <dbReference type="ARBA" id="ARBA00049558"/>
    </source>
</evidence>
<feature type="binding site" evidence="12">
    <location>
        <position position="58"/>
    </location>
    <ligand>
        <name>Zn(2+)</name>
        <dbReference type="ChEBI" id="CHEBI:29105"/>
        <note>catalytic</note>
    </ligand>
</feature>
<evidence type="ECO:0000256" key="13">
    <source>
        <dbReference type="RuleBase" id="RU364006"/>
    </source>
</evidence>
<dbReference type="EMBL" id="VJMH01005168">
    <property type="protein sequence ID" value="KAF0699575.1"/>
    <property type="molecule type" value="Genomic_DNA"/>
</dbReference>
<keyword evidence="17" id="KW-1185">Reference proteome</keyword>
<dbReference type="InterPro" id="IPR002125">
    <property type="entry name" value="CMP_dCMP_dom"/>
</dbReference>
<evidence type="ECO:0000256" key="6">
    <source>
        <dbReference type="ARBA" id="ARBA00022801"/>
    </source>
</evidence>
<dbReference type="InterPro" id="IPR006262">
    <property type="entry name" value="Cyt_deam_tetra"/>
</dbReference>
<dbReference type="OrthoDB" id="414540at2759"/>
<evidence type="ECO:0000256" key="5">
    <source>
        <dbReference type="ARBA" id="ARBA00022723"/>
    </source>
</evidence>
<evidence type="ECO:0000256" key="2">
    <source>
        <dbReference type="ARBA" id="ARBA00003949"/>
    </source>
</evidence>
<organism evidence="16 17">
    <name type="scientific">Aphanomyces stellatus</name>
    <dbReference type="NCBI Taxonomy" id="120398"/>
    <lineage>
        <taxon>Eukaryota</taxon>
        <taxon>Sar</taxon>
        <taxon>Stramenopiles</taxon>
        <taxon>Oomycota</taxon>
        <taxon>Saprolegniomycetes</taxon>
        <taxon>Saprolegniales</taxon>
        <taxon>Verrucalvaceae</taxon>
        <taxon>Aphanomyces</taxon>
    </lineage>
</organism>
<evidence type="ECO:0000256" key="7">
    <source>
        <dbReference type="ARBA" id="ARBA00022833"/>
    </source>
</evidence>
<dbReference type="CDD" id="cd01283">
    <property type="entry name" value="cytidine_deaminase"/>
    <property type="match status" value="1"/>
</dbReference>
<dbReference type="GO" id="GO:0004126">
    <property type="term" value="F:cytidine deaminase activity"/>
    <property type="evidence" value="ECO:0007669"/>
    <property type="project" value="UniProtKB-UniRule"/>
</dbReference>
<dbReference type="NCBIfam" id="TIGR01354">
    <property type="entry name" value="cyt_deam_tetra"/>
    <property type="match status" value="1"/>
</dbReference>
<evidence type="ECO:0000259" key="14">
    <source>
        <dbReference type="PROSITE" id="PS51747"/>
    </source>
</evidence>
<accession>A0A485KP00</accession>
<keyword evidence="7 12" id="KW-0862">Zinc</keyword>
<dbReference type="GO" id="GO:0072527">
    <property type="term" value="P:pyrimidine-containing compound metabolic process"/>
    <property type="evidence" value="ECO:0007669"/>
    <property type="project" value="UniProtKB-ARBA"/>
</dbReference>
<dbReference type="EMBL" id="CAADRA010005189">
    <property type="protein sequence ID" value="VFT86742.1"/>
    <property type="molecule type" value="Genomic_DNA"/>
</dbReference>
<proteinExistence type="inferred from homology"/>
<evidence type="ECO:0000256" key="11">
    <source>
        <dbReference type="PIRSR" id="PIRSR606262-2"/>
    </source>
</evidence>
<comment type="similarity">
    <text evidence="3 13">Belongs to the cytidine and deoxycytidylate deaminase family.</text>
</comment>
<dbReference type="NCBIfam" id="NF004064">
    <property type="entry name" value="PRK05578.1"/>
    <property type="match status" value="1"/>
</dbReference>
<name>A0A485KP00_9STRA</name>
<reference evidence="15" key="2">
    <citation type="submission" date="2019-06" db="EMBL/GenBank/DDBJ databases">
        <title>Genomics analysis of Aphanomyces spp. identifies a new class of oomycete effector associated with host adaptation.</title>
        <authorList>
            <person name="Gaulin E."/>
        </authorList>
    </citation>
    <scope>NUCLEOTIDE SEQUENCE</scope>
    <source>
        <strain evidence="15">CBS 578.67</strain>
    </source>
</reference>
<dbReference type="FunFam" id="3.40.140.10:FF:000008">
    <property type="entry name" value="Cytidine deaminase"/>
    <property type="match status" value="1"/>
</dbReference>
<feature type="domain" description="CMP/dCMP-type deaminase" evidence="14">
    <location>
        <begin position="6"/>
        <end position="133"/>
    </location>
</feature>
<feature type="binding site" evidence="11">
    <location>
        <begin position="47"/>
        <end position="53"/>
    </location>
    <ligand>
        <name>substrate</name>
    </ligand>
</feature>
<dbReference type="GO" id="GO:0055086">
    <property type="term" value="P:nucleobase-containing small molecule metabolic process"/>
    <property type="evidence" value="ECO:0007669"/>
    <property type="project" value="UniProtKB-ARBA"/>
</dbReference>
<dbReference type="Pfam" id="PF00383">
    <property type="entry name" value="dCMP_cyt_deam_1"/>
    <property type="match status" value="1"/>
</dbReference>
<evidence type="ECO:0000313" key="17">
    <source>
        <dbReference type="Proteomes" id="UP000332933"/>
    </source>
</evidence>
<evidence type="ECO:0000256" key="8">
    <source>
        <dbReference type="ARBA" id="ARBA00032005"/>
    </source>
</evidence>
<evidence type="ECO:0000256" key="12">
    <source>
        <dbReference type="PIRSR" id="PIRSR606262-3"/>
    </source>
</evidence>
<keyword evidence="6 13" id="KW-0378">Hydrolase</keyword>
<protein>
    <recommendedName>
        <fullName evidence="4 13">Cytidine deaminase</fullName>
        <ecNumber evidence="4 13">3.5.4.5</ecNumber>
    </recommendedName>
    <alternativeName>
        <fullName evidence="8 13">Cytidine aminohydrolase</fullName>
    </alternativeName>
</protein>
<evidence type="ECO:0000256" key="1">
    <source>
        <dbReference type="ARBA" id="ARBA00001947"/>
    </source>
</evidence>
<comment type="catalytic activity">
    <reaction evidence="13">
        <text>2'-deoxycytidine + H2O + H(+) = 2'-deoxyuridine + NH4(+)</text>
        <dbReference type="Rhea" id="RHEA:13433"/>
        <dbReference type="ChEBI" id="CHEBI:15377"/>
        <dbReference type="ChEBI" id="CHEBI:15378"/>
        <dbReference type="ChEBI" id="CHEBI:15698"/>
        <dbReference type="ChEBI" id="CHEBI:16450"/>
        <dbReference type="ChEBI" id="CHEBI:28938"/>
        <dbReference type="EC" id="3.5.4.5"/>
    </reaction>
</comment>
<evidence type="ECO:0000256" key="3">
    <source>
        <dbReference type="ARBA" id="ARBA00006576"/>
    </source>
</evidence>
<dbReference type="GO" id="GO:0008270">
    <property type="term" value="F:zinc ion binding"/>
    <property type="evidence" value="ECO:0007669"/>
    <property type="project" value="UniProtKB-UniRule"/>
</dbReference>
<evidence type="ECO:0000313" key="15">
    <source>
        <dbReference type="EMBL" id="KAF0699575.1"/>
    </source>
</evidence>
<evidence type="ECO:0000256" key="4">
    <source>
        <dbReference type="ARBA" id="ARBA00012783"/>
    </source>
</evidence>
<evidence type="ECO:0000256" key="10">
    <source>
        <dbReference type="PIRSR" id="PIRSR606262-1"/>
    </source>
</evidence>
<dbReference type="Proteomes" id="UP000332933">
    <property type="component" value="Unassembled WGS sequence"/>
</dbReference>
<dbReference type="GO" id="GO:0042802">
    <property type="term" value="F:identical protein binding"/>
    <property type="evidence" value="ECO:0007669"/>
    <property type="project" value="UniProtKB-ARBA"/>
</dbReference>
<dbReference type="PROSITE" id="PS00903">
    <property type="entry name" value="CYT_DCMP_DEAMINASES_1"/>
    <property type="match status" value="1"/>
</dbReference>
<reference evidence="16 17" key="1">
    <citation type="submission" date="2019-03" db="EMBL/GenBank/DDBJ databases">
        <authorList>
            <person name="Gaulin E."/>
            <person name="Dumas B."/>
        </authorList>
    </citation>
    <scope>NUCLEOTIDE SEQUENCE [LARGE SCALE GENOMIC DNA]</scope>
    <source>
        <strain evidence="16">CBS 568.67</strain>
    </source>
</reference>
<sequence length="151" mass="16233">MVQSTIDWPTLEAAARTASKAAYAPYSHFHVGAALVTSDGQVFSGCNVENASYPLGNCAERTAVYAARVQGGMQHIDAICIYTPTEKATSPCGACRQVLNEFGPEMVVRMICDGDEVLETTIDHLLPYGFGPKNLDEAKATRDAREKSNGM</sequence>
<comment type="cofactor">
    <cofactor evidence="1 12 13">
        <name>Zn(2+)</name>
        <dbReference type="ChEBI" id="CHEBI:29105"/>
    </cofactor>
</comment>
<dbReference type="GO" id="GO:0005829">
    <property type="term" value="C:cytosol"/>
    <property type="evidence" value="ECO:0007669"/>
    <property type="project" value="TreeGrafter"/>
</dbReference>
<dbReference type="AlphaFoldDB" id="A0A485KP00"/>
<comment type="catalytic activity">
    <reaction evidence="9 13">
        <text>cytidine + H2O + H(+) = uridine + NH4(+)</text>
        <dbReference type="Rhea" id="RHEA:16069"/>
        <dbReference type="ChEBI" id="CHEBI:15377"/>
        <dbReference type="ChEBI" id="CHEBI:15378"/>
        <dbReference type="ChEBI" id="CHEBI:16704"/>
        <dbReference type="ChEBI" id="CHEBI:17562"/>
        <dbReference type="ChEBI" id="CHEBI:28938"/>
        <dbReference type="EC" id="3.5.4.5"/>
    </reaction>
</comment>
<dbReference type="InterPro" id="IPR016193">
    <property type="entry name" value="Cytidine_deaminase-like"/>
</dbReference>
<dbReference type="PANTHER" id="PTHR11644:SF2">
    <property type="entry name" value="CYTIDINE DEAMINASE"/>
    <property type="match status" value="1"/>
</dbReference>
<gene>
    <name evidence="16" type="primary">Aste57867_9863</name>
    <name evidence="15" type="ORF">As57867_009824</name>
    <name evidence="16" type="ORF">ASTE57867_9863</name>
</gene>
<dbReference type="InterPro" id="IPR016192">
    <property type="entry name" value="APOBEC/CMP_deaminase_Zn-bd"/>
</dbReference>